<evidence type="ECO:0000256" key="1">
    <source>
        <dbReference type="SAM" id="MobiDB-lite"/>
    </source>
</evidence>
<dbReference type="Proteomes" id="UP001596220">
    <property type="component" value="Unassembled WGS sequence"/>
</dbReference>
<proteinExistence type="predicted"/>
<sequence length="41" mass="4474">MDTETGTPVTCSPITSDSRHSTGHDGPRTRTHRNRDGYATT</sequence>
<organism evidence="2 3">
    <name type="scientific">Saccharothrix lopnurensis</name>
    <dbReference type="NCBI Taxonomy" id="1670621"/>
    <lineage>
        <taxon>Bacteria</taxon>
        <taxon>Bacillati</taxon>
        <taxon>Actinomycetota</taxon>
        <taxon>Actinomycetes</taxon>
        <taxon>Pseudonocardiales</taxon>
        <taxon>Pseudonocardiaceae</taxon>
        <taxon>Saccharothrix</taxon>
    </lineage>
</organism>
<name>A0ABW1P992_9PSEU</name>
<protein>
    <submittedName>
        <fullName evidence="2">Uncharacterized protein</fullName>
    </submittedName>
</protein>
<reference evidence="3" key="1">
    <citation type="journal article" date="2019" name="Int. J. Syst. Evol. Microbiol.">
        <title>The Global Catalogue of Microorganisms (GCM) 10K type strain sequencing project: providing services to taxonomists for standard genome sequencing and annotation.</title>
        <authorList>
            <consortium name="The Broad Institute Genomics Platform"/>
            <consortium name="The Broad Institute Genome Sequencing Center for Infectious Disease"/>
            <person name="Wu L."/>
            <person name="Ma J."/>
        </authorList>
    </citation>
    <scope>NUCLEOTIDE SEQUENCE [LARGE SCALE GENOMIC DNA]</scope>
    <source>
        <strain evidence="3">CGMCC 4.7246</strain>
    </source>
</reference>
<evidence type="ECO:0000313" key="2">
    <source>
        <dbReference type="EMBL" id="MFC6091592.1"/>
    </source>
</evidence>
<comment type="caution">
    <text evidence="2">The sequence shown here is derived from an EMBL/GenBank/DDBJ whole genome shotgun (WGS) entry which is preliminary data.</text>
</comment>
<gene>
    <name evidence="2" type="ORF">ACFP3R_20160</name>
</gene>
<feature type="region of interest" description="Disordered" evidence="1">
    <location>
        <begin position="1"/>
        <end position="41"/>
    </location>
</feature>
<evidence type="ECO:0000313" key="3">
    <source>
        <dbReference type="Proteomes" id="UP001596220"/>
    </source>
</evidence>
<keyword evidence="3" id="KW-1185">Reference proteome</keyword>
<feature type="compositionally biased region" description="Polar residues" evidence="1">
    <location>
        <begin position="1"/>
        <end position="16"/>
    </location>
</feature>
<dbReference type="RefSeq" id="WP_380637841.1">
    <property type="nucleotide sequence ID" value="NZ_JBHSQO010000019.1"/>
</dbReference>
<accession>A0ABW1P992</accession>
<feature type="compositionally biased region" description="Basic and acidic residues" evidence="1">
    <location>
        <begin position="17"/>
        <end position="28"/>
    </location>
</feature>
<dbReference type="EMBL" id="JBHSQO010000019">
    <property type="protein sequence ID" value="MFC6091592.1"/>
    <property type="molecule type" value="Genomic_DNA"/>
</dbReference>